<protein>
    <recommendedName>
        <fullName evidence="3">Ubiquitinyl hydrolase 1</fullName>
    </recommendedName>
</protein>
<dbReference type="Gene3D" id="3.10.20.90">
    <property type="entry name" value="Phosphatidylinositol 3-kinase Catalytic Subunit, Chain A, domain 1"/>
    <property type="match status" value="1"/>
</dbReference>
<evidence type="ECO:0008006" key="3">
    <source>
        <dbReference type="Google" id="ProtNLM"/>
    </source>
</evidence>
<gene>
    <name evidence="1" type="ORF">DVH24_005196</name>
</gene>
<dbReference type="STRING" id="3750.A0A498IGM6"/>
<dbReference type="EMBL" id="RDQH01000338">
    <property type="protein sequence ID" value="RXH81282.1"/>
    <property type="molecule type" value="Genomic_DNA"/>
</dbReference>
<keyword evidence="2" id="KW-1185">Reference proteome</keyword>
<evidence type="ECO:0000313" key="1">
    <source>
        <dbReference type="EMBL" id="RXH81282.1"/>
    </source>
</evidence>
<dbReference type="AlphaFoldDB" id="A0A498IGM6"/>
<proteinExistence type="predicted"/>
<accession>A0A498IGM6</accession>
<reference evidence="1 2" key="1">
    <citation type="submission" date="2018-10" db="EMBL/GenBank/DDBJ databases">
        <title>A high-quality apple genome assembly.</title>
        <authorList>
            <person name="Hu J."/>
        </authorList>
    </citation>
    <scope>NUCLEOTIDE SEQUENCE [LARGE SCALE GENOMIC DNA]</scope>
    <source>
        <strain evidence="2">cv. HFTH1</strain>
        <tissue evidence="1">Young leaf</tissue>
    </source>
</reference>
<sequence length="402" mass="47575">MIVEGSRFLIQFEMVPRSWLHKSLAYQCNFSGFGIWAKRHNHTYCPIRPLIPEEQLQSVITLHFLLFKINVLFLRLRKPKKISCFCLSFMNRRNKNYVSLRASRDFSKIKSTGWFFPRKKLNFMRSISHLFFLANSRVITIRCTFRLPEIKFDPRDRCDHLGKRTSFRLSEMGTLSAFKNPLHLKAKKNDMEAFTCFSHLLLLVSGGLSLRSKLHTYNDVVEKVARKIGLEDPTKIRLISPTDQLTERKAFNRYARPLQSSRWHYIEMPLSFNLLLMLIGSDIIYYEVLDIPWPELEIHCIRLPKQNTVGDVISILKRKVQLSHPDADIRLLEVYHHKIHRIPEEAKILRLHQRLIQVYHFTKETAQNKMSICRILILFLADFREEMFMVHESNTMGWSTLQ</sequence>
<name>A0A498IGM6_MALDO</name>
<organism evidence="1 2">
    <name type="scientific">Malus domestica</name>
    <name type="common">Apple</name>
    <name type="synonym">Pyrus malus</name>
    <dbReference type="NCBI Taxonomy" id="3750"/>
    <lineage>
        <taxon>Eukaryota</taxon>
        <taxon>Viridiplantae</taxon>
        <taxon>Streptophyta</taxon>
        <taxon>Embryophyta</taxon>
        <taxon>Tracheophyta</taxon>
        <taxon>Spermatophyta</taxon>
        <taxon>Magnoliopsida</taxon>
        <taxon>eudicotyledons</taxon>
        <taxon>Gunneridae</taxon>
        <taxon>Pentapetalae</taxon>
        <taxon>rosids</taxon>
        <taxon>fabids</taxon>
        <taxon>Rosales</taxon>
        <taxon>Rosaceae</taxon>
        <taxon>Amygdaloideae</taxon>
        <taxon>Maleae</taxon>
        <taxon>Malus</taxon>
    </lineage>
</organism>
<dbReference type="Proteomes" id="UP000290289">
    <property type="component" value="Chromosome 12"/>
</dbReference>
<comment type="caution">
    <text evidence="1">The sequence shown here is derived from an EMBL/GenBank/DDBJ whole genome shotgun (WGS) entry which is preliminary data.</text>
</comment>
<evidence type="ECO:0000313" key="2">
    <source>
        <dbReference type="Proteomes" id="UP000290289"/>
    </source>
</evidence>